<evidence type="ECO:0000313" key="1">
    <source>
        <dbReference type="EMBL" id="OIW30494.1"/>
    </source>
</evidence>
<dbReference type="EMBL" id="KV875096">
    <property type="protein sequence ID" value="OIW30494.1"/>
    <property type="molecule type" value="Genomic_DNA"/>
</dbReference>
<name>A0A1J7ISM9_9PEZI</name>
<organism evidence="1 2">
    <name type="scientific">Coniochaeta ligniaria NRRL 30616</name>
    <dbReference type="NCBI Taxonomy" id="1408157"/>
    <lineage>
        <taxon>Eukaryota</taxon>
        <taxon>Fungi</taxon>
        <taxon>Dikarya</taxon>
        <taxon>Ascomycota</taxon>
        <taxon>Pezizomycotina</taxon>
        <taxon>Sordariomycetes</taxon>
        <taxon>Sordariomycetidae</taxon>
        <taxon>Coniochaetales</taxon>
        <taxon>Coniochaetaceae</taxon>
        <taxon>Coniochaeta</taxon>
    </lineage>
</organism>
<evidence type="ECO:0000313" key="2">
    <source>
        <dbReference type="Proteomes" id="UP000182658"/>
    </source>
</evidence>
<keyword evidence="2" id="KW-1185">Reference proteome</keyword>
<proteinExistence type="predicted"/>
<accession>A0A1J7ISM9</accession>
<dbReference type="Proteomes" id="UP000182658">
    <property type="component" value="Unassembled WGS sequence"/>
</dbReference>
<sequence>MNRKPAAHISDSAPASDTPCNVRSNYISYQHRSVGGPTRRCGVCTLHELDLPNGIVGTVEGLDAAVLVGPQRLKDVAKKPSRRPPAIYLVSPESEEMTCRTAREHTHPWWSSVTRSVRRSMPSSWPPHECAETMSRYHGPMKGLGSVNHANSAAIEAAGVARRDIYLS</sequence>
<gene>
    <name evidence="1" type="ORF">CONLIGDRAFT_642587</name>
</gene>
<reference evidence="1 2" key="1">
    <citation type="submission" date="2016-10" db="EMBL/GenBank/DDBJ databases">
        <title>Draft genome sequence of Coniochaeta ligniaria NRRL30616, a lignocellulolytic fungus for bioabatement of inhibitors in plant biomass hydrolysates.</title>
        <authorList>
            <consortium name="DOE Joint Genome Institute"/>
            <person name="Jimenez D.J."/>
            <person name="Hector R.E."/>
            <person name="Riley R."/>
            <person name="Sun H."/>
            <person name="Grigoriev I.V."/>
            <person name="Van Elsas J.D."/>
            <person name="Nichols N.N."/>
        </authorList>
    </citation>
    <scope>NUCLEOTIDE SEQUENCE [LARGE SCALE GENOMIC DNA]</scope>
    <source>
        <strain evidence="1 2">NRRL 30616</strain>
    </source>
</reference>
<dbReference type="AlphaFoldDB" id="A0A1J7ISM9"/>
<protein>
    <submittedName>
        <fullName evidence="1">Uncharacterized protein</fullName>
    </submittedName>
</protein>
<dbReference type="InParanoid" id="A0A1J7ISM9"/>